<accession>A0A6F8PL89</accession>
<organism evidence="2 3">
    <name type="scientific">Thiosulfativibrio zosterae</name>
    <dbReference type="NCBI Taxonomy" id="2675053"/>
    <lineage>
        <taxon>Bacteria</taxon>
        <taxon>Pseudomonadati</taxon>
        <taxon>Pseudomonadota</taxon>
        <taxon>Gammaproteobacteria</taxon>
        <taxon>Thiotrichales</taxon>
        <taxon>Piscirickettsiaceae</taxon>
        <taxon>Thiosulfativibrio</taxon>
    </lineage>
</organism>
<gene>
    <name evidence="2" type="ORF">THMIRHAT_06170</name>
</gene>
<dbReference type="GO" id="GO:0004029">
    <property type="term" value="F:aldehyde dehydrogenase (NAD+) activity"/>
    <property type="evidence" value="ECO:0007669"/>
    <property type="project" value="TreeGrafter"/>
</dbReference>
<dbReference type="EMBL" id="AP021888">
    <property type="protein sequence ID" value="BBP42871.1"/>
    <property type="molecule type" value="Genomic_DNA"/>
</dbReference>
<dbReference type="Pfam" id="PF01370">
    <property type="entry name" value="Epimerase"/>
    <property type="match status" value="1"/>
</dbReference>
<dbReference type="GO" id="GO:0005737">
    <property type="term" value="C:cytoplasm"/>
    <property type="evidence" value="ECO:0007669"/>
    <property type="project" value="TreeGrafter"/>
</dbReference>
<evidence type="ECO:0000313" key="2">
    <source>
        <dbReference type="EMBL" id="BBP42871.1"/>
    </source>
</evidence>
<proteinExistence type="predicted"/>
<dbReference type="KEGG" id="tzo:THMIRHAT_06170"/>
<dbReference type="AlphaFoldDB" id="A0A6F8PL89"/>
<dbReference type="Gene3D" id="3.40.50.720">
    <property type="entry name" value="NAD(P)-binding Rossmann-like Domain"/>
    <property type="match status" value="1"/>
</dbReference>
<dbReference type="PANTHER" id="PTHR48079">
    <property type="entry name" value="PROTEIN YEEZ"/>
    <property type="match status" value="1"/>
</dbReference>
<keyword evidence="3" id="KW-1185">Reference proteome</keyword>
<dbReference type="SUPFAM" id="SSF51735">
    <property type="entry name" value="NAD(P)-binding Rossmann-fold domains"/>
    <property type="match status" value="1"/>
</dbReference>
<dbReference type="RefSeq" id="WP_173290675.1">
    <property type="nucleotide sequence ID" value="NZ_AP021888.1"/>
</dbReference>
<reference evidence="3" key="1">
    <citation type="submission" date="2019-11" db="EMBL/GenBank/DDBJ databases">
        <title>Isolation and characterization of two novel species in the genus Thiomicrorhabdus.</title>
        <authorList>
            <person name="Mochizuki J."/>
            <person name="Kojima H."/>
            <person name="Fukui M."/>
        </authorList>
    </citation>
    <scope>NUCLEOTIDE SEQUENCE [LARGE SCALE GENOMIC DNA]</scope>
    <source>
        <strain evidence="3">AkT22</strain>
    </source>
</reference>
<protein>
    <submittedName>
        <fullName evidence="2">NAD(P)-dependent oxidoreductase</fullName>
    </submittedName>
</protein>
<name>A0A6F8PL89_9GAMM</name>
<dbReference type="CDD" id="cd05266">
    <property type="entry name" value="SDR_a4"/>
    <property type="match status" value="1"/>
</dbReference>
<evidence type="ECO:0000313" key="3">
    <source>
        <dbReference type="Proteomes" id="UP000501466"/>
    </source>
</evidence>
<sequence>MARVLIAGCGDIGCMLGNSLGAKGHEVFGLRRDISKISAPINPIAGDLFNLNTAIPQNLDYAFYIVSAASYKDFEYYQAYVLGLKNLIKALNGQSINRLFFISSTSVFGQSDGEWVTEESPSEGKNFSSNRILEGEALALNGPFPATVVRFGGIYGPGRTHLIDSVISGKAHCMEDVYSNRIHSEDCAAMLEHLMNLENPESLYIGVDNLPTLTCEVYDWLAEQLSVPDLEHKEPTENTRLLRSNKRLSNQKIRSTGYEFKYPTYQEGYAAILETLN</sequence>
<feature type="domain" description="NAD-dependent epimerase/dehydratase" evidence="1">
    <location>
        <begin position="4"/>
        <end position="168"/>
    </location>
</feature>
<evidence type="ECO:0000259" key="1">
    <source>
        <dbReference type="Pfam" id="PF01370"/>
    </source>
</evidence>
<dbReference type="InterPro" id="IPR051783">
    <property type="entry name" value="NAD(P)-dependent_oxidoreduct"/>
</dbReference>
<dbReference type="InterPro" id="IPR036291">
    <property type="entry name" value="NAD(P)-bd_dom_sf"/>
</dbReference>
<dbReference type="Proteomes" id="UP000501466">
    <property type="component" value="Chromosome"/>
</dbReference>
<dbReference type="InterPro" id="IPR001509">
    <property type="entry name" value="Epimerase_deHydtase"/>
</dbReference>
<dbReference type="PANTHER" id="PTHR48079:SF6">
    <property type="entry name" value="NAD(P)-BINDING DOMAIN-CONTAINING PROTEIN-RELATED"/>
    <property type="match status" value="1"/>
</dbReference>